<dbReference type="EMBL" id="JAHYIQ010000054">
    <property type="protein sequence ID" value="KAK1117169.1"/>
    <property type="molecule type" value="Genomic_DNA"/>
</dbReference>
<organism evidence="2 3">
    <name type="scientific">Melipona bicolor</name>
    <dbReference type="NCBI Taxonomy" id="60889"/>
    <lineage>
        <taxon>Eukaryota</taxon>
        <taxon>Metazoa</taxon>
        <taxon>Ecdysozoa</taxon>
        <taxon>Arthropoda</taxon>
        <taxon>Hexapoda</taxon>
        <taxon>Insecta</taxon>
        <taxon>Pterygota</taxon>
        <taxon>Neoptera</taxon>
        <taxon>Endopterygota</taxon>
        <taxon>Hymenoptera</taxon>
        <taxon>Apocrita</taxon>
        <taxon>Aculeata</taxon>
        <taxon>Apoidea</taxon>
        <taxon>Anthophila</taxon>
        <taxon>Apidae</taxon>
        <taxon>Melipona</taxon>
    </lineage>
</organism>
<evidence type="ECO:0000313" key="2">
    <source>
        <dbReference type="EMBL" id="KAK1117169.1"/>
    </source>
</evidence>
<gene>
    <name evidence="2" type="ORF">K0M31_016866</name>
</gene>
<accession>A0AA40FDT5</accession>
<reference evidence="2" key="1">
    <citation type="submission" date="2021-10" db="EMBL/GenBank/DDBJ databases">
        <title>Melipona bicolor Genome sequencing and assembly.</title>
        <authorList>
            <person name="Araujo N.S."/>
            <person name="Arias M.C."/>
        </authorList>
    </citation>
    <scope>NUCLEOTIDE SEQUENCE</scope>
    <source>
        <strain evidence="2">USP_2M_L1-L4_2017</strain>
        <tissue evidence="2">Whole body</tissue>
    </source>
</reference>
<name>A0AA40FDT5_9HYME</name>
<dbReference type="AlphaFoldDB" id="A0AA40FDT5"/>
<dbReference type="Proteomes" id="UP001177670">
    <property type="component" value="Unassembled WGS sequence"/>
</dbReference>
<keyword evidence="3" id="KW-1185">Reference proteome</keyword>
<evidence type="ECO:0000256" key="1">
    <source>
        <dbReference type="SAM" id="MobiDB-lite"/>
    </source>
</evidence>
<comment type="caution">
    <text evidence="2">The sequence shown here is derived from an EMBL/GenBank/DDBJ whole genome shotgun (WGS) entry which is preliminary data.</text>
</comment>
<protein>
    <submittedName>
        <fullName evidence="2">Uncharacterized protein</fullName>
    </submittedName>
</protein>
<sequence>MRKEKGEGQNEIMGFLKNQSRSMEENLKRMKEETMEGIKVRNANTKEFLTSELSKLKNELERKKKDWQIEKKIMQVRIETLEDKVTALESKFEDKKIET</sequence>
<proteinExistence type="predicted"/>
<evidence type="ECO:0000313" key="3">
    <source>
        <dbReference type="Proteomes" id="UP001177670"/>
    </source>
</evidence>
<feature type="region of interest" description="Disordered" evidence="1">
    <location>
        <begin position="1"/>
        <end position="22"/>
    </location>
</feature>